<dbReference type="SUPFAM" id="SSF48452">
    <property type="entry name" value="TPR-like"/>
    <property type="match status" value="1"/>
</dbReference>
<feature type="non-terminal residue" evidence="2">
    <location>
        <position position="1"/>
    </location>
</feature>
<evidence type="ECO:0000256" key="1">
    <source>
        <dbReference type="PROSITE-ProRule" id="PRU00339"/>
    </source>
</evidence>
<dbReference type="Proteomes" id="UP000076962">
    <property type="component" value="Unassembled WGS sequence"/>
</dbReference>
<organism evidence="2 3">
    <name type="scientific">Candidatus Thiomargarita nelsonii</name>
    <dbReference type="NCBI Taxonomy" id="1003181"/>
    <lineage>
        <taxon>Bacteria</taxon>
        <taxon>Pseudomonadati</taxon>
        <taxon>Pseudomonadota</taxon>
        <taxon>Gammaproteobacteria</taxon>
        <taxon>Thiotrichales</taxon>
        <taxon>Thiotrichaceae</taxon>
        <taxon>Thiomargarita</taxon>
    </lineage>
</organism>
<evidence type="ECO:0000313" key="2">
    <source>
        <dbReference type="EMBL" id="OAD20876.1"/>
    </source>
</evidence>
<reference evidence="2 3" key="1">
    <citation type="submission" date="2016-05" db="EMBL/GenBank/DDBJ databases">
        <title>Single-cell genome of chain-forming Candidatus Thiomargarita nelsonii and comparison to other large sulfur-oxidizing bacteria.</title>
        <authorList>
            <person name="Winkel M."/>
            <person name="Salman V."/>
            <person name="Woyke T."/>
            <person name="Schulz-Vogt H."/>
            <person name="Richter M."/>
            <person name="Flood B."/>
            <person name="Bailey J."/>
            <person name="Amann R."/>
            <person name="Mussmann M."/>
        </authorList>
    </citation>
    <scope>NUCLEOTIDE SEQUENCE [LARGE SCALE GENOMIC DNA]</scope>
    <source>
        <strain evidence="2 3">THI036</strain>
    </source>
</reference>
<dbReference type="Gene3D" id="1.25.40.10">
    <property type="entry name" value="Tetratricopeptide repeat domain"/>
    <property type="match status" value="1"/>
</dbReference>
<keyword evidence="3" id="KW-1185">Reference proteome</keyword>
<proteinExistence type="predicted"/>
<dbReference type="InterPro" id="IPR019734">
    <property type="entry name" value="TPR_rpt"/>
</dbReference>
<dbReference type="InterPro" id="IPR011990">
    <property type="entry name" value="TPR-like_helical_dom_sf"/>
</dbReference>
<gene>
    <name evidence="2" type="ORF">THIOM_003392</name>
</gene>
<evidence type="ECO:0000313" key="3">
    <source>
        <dbReference type="Proteomes" id="UP000076962"/>
    </source>
</evidence>
<dbReference type="PROSITE" id="PS50005">
    <property type="entry name" value="TPR"/>
    <property type="match status" value="1"/>
</dbReference>
<dbReference type="AlphaFoldDB" id="A0A176RYW1"/>
<protein>
    <submittedName>
        <fullName evidence="2">Uncharacterized protein</fullName>
    </submittedName>
</protein>
<name>A0A176RYW1_9GAMM</name>
<sequence>LFFLHEQLRKEPRVESTLAALQRQGLWHDVHEIKETLKQLMTRLDLSSQIKARDELTYHNNDSLKIISEAATKLKQLPQNHPQYSQLFIMGGSVLSSTGALPEAENLLVQVKKMAPNDSDRALAAFNLFQVRVRSGDFKQALTALQEAISIEPQRFSLHDVEKYPIKQILGAGGMGCVFLCSNPPASLYSLRF</sequence>
<feature type="repeat" description="TPR" evidence="1">
    <location>
        <begin position="122"/>
        <end position="155"/>
    </location>
</feature>
<keyword evidence="1" id="KW-0802">TPR repeat</keyword>
<accession>A0A176RYW1</accession>
<dbReference type="EMBL" id="LUTY01002044">
    <property type="protein sequence ID" value="OAD20876.1"/>
    <property type="molecule type" value="Genomic_DNA"/>
</dbReference>
<comment type="caution">
    <text evidence="2">The sequence shown here is derived from an EMBL/GenBank/DDBJ whole genome shotgun (WGS) entry which is preliminary data.</text>
</comment>